<reference evidence="3 4" key="1">
    <citation type="journal article" date="2017" name="Front. Microbiol.">
        <title>Genome Sequence of Desulfurella amilsii Strain TR1 and Comparative Genomics of Desulfurellaceae Family.</title>
        <authorList>
            <person name="Florentino A.P."/>
            <person name="Stams A.J."/>
            <person name="Sanchez-Andrea I."/>
        </authorList>
    </citation>
    <scope>NUCLEOTIDE SEQUENCE [LARGE SCALE GENOMIC DNA]</scope>
    <source>
        <strain evidence="3 4">TR1</strain>
    </source>
</reference>
<dbReference type="InterPro" id="IPR029069">
    <property type="entry name" value="HotDog_dom_sf"/>
</dbReference>
<dbReference type="CDD" id="cd03443">
    <property type="entry name" value="PaaI_thioesterase"/>
    <property type="match status" value="1"/>
</dbReference>
<dbReference type="Gene3D" id="3.10.129.10">
    <property type="entry name" value="Hotdog Thioesterase"/>
    <property type="match status" value="1"/>
</dbReference>
<name>A0A1X4XZD2_9BACT</name>
<dbReference type="EMBL" id="MDSU01000001">
    <property type="protein sequence ID" value="OSS42895.1"/>
    <property type="molecule type" value="Genomic_DNA"/>
</dbReference>
<gene>
    <name evidence="3" type="ORF">DESAMIL20_3</name>
</gene>
<dbReference type="InterPro" id="IPR003736">
    <property type="entry name" value="PAAI_dom"/>
</dbReference>
<dbReference type="Proteomes" id="UP000194141">
    <property type="component" value="Unassembled WGS sequence"/>
</dbReference>
<evidence type="ECO:0000256" key="1">
    <source>
        <dbReference type="ARBA" id="ARBA00022801"/>
    </source>
</evidence>
<dbReference type="OrthoDB" id="9813282at2"/>
<proteinExistence type="predicted"/>
<dbReference type="NCBIfam" id="TIGR00369">
    <property type="entry name" value="unchar_dom_1"/>
    <property type="match status" value="1"/>
</dbReference>
<evidence type="ECO:0000259" key="2">
    <source>
        <dbReference type="Pfam" id="PF03061"/>
    </source>
</evidence>
<accession>A0A1X4XZD2</accession>
<dbReference type="InterPro" id="IPR006683">
    <property type="entry name" value="Thioestr_dom"/>
</dbReference>
<feature type="domain" description="Thioesterase" evidence="2">
    <location>
        <begin position="60"/>
        <end position="136"/>
    </location>
</feature>
<sequence length="147" mass="16323">MSKKELIEFINNAKQEELDFLSELIKSLDGSNLRCFDKLIGIKRENSVTLKPGINNKNIYGVVHGGAICSLIDIALGAEISKTIGEDKKFYTLELKVNFIKATNHSTLITQTKILHLGFTTIVAQCYVKDDQDDIVAVGIGTFYIVQ</sequence>
<dbReference type="STRING" id="1562698.DESAMIL20_3"/>
<keyword evidence="1" id="KW-0378">Hydrolase</keyword>
<dbReference type="Pfam" id="PF03061">
    <property type="entry name" value="4HBT"/>
    <property type="match status" value="1"/>
</dbReference>
<dbReference type="GO" id="GO:0016289">
    <property type="term" value="F:acyl-CoA hydrolase activity"/>
    <property type="evidence" value="ECO:0007669"/>
    <property type="project" value="UniProtKB-ARBA"/>
</dbReference>
<evidence type="ECO:0000313" key="4">
    <source>
        <dbReference type="Proteomes" id="UP000194141"/>
    </source>
</evidence>
<dbReference type="RefSeq" id="WP_086032834.1">
    <property type="nucleotide sequence ID" value="NZ_MDSU01000001.1"/>
</dbReference>
<evidence type="ECO:0000313" key="3">
    <source>
        <dbReference type="EMBL" id="OSS42895.1"/>
    </source>
</evidence>
<keyword evidence="4" id="KW-1185">Reference proteome</keyword>
<comment type="caution">
    <text evidence="3">The sequence shown here is derived from an EMBL/GenBank/DDBJ whole genome shotgun (WGS) entry which is preliminary data.</text>
</comment>
<dbReference type="SUPFAM" id="SSF54637">
    <property type="entry name" value="Thioesterase/thiol ester dehydrase-isomerase"/>
    <property type="match status" value="1"/>
</dbReference>
<protein>
    <recommendedName>
        <fullName evidence="2">Thioesterase domain-containing protein</fullName>
    </recommendedName>
</protein>
<dbReference type="AlphaFoldDB" id="A0A1X4XZD2"/>
<organism evidence="3 4">
    <name type="scientific">Desulfurella amilsii</name>
    <dbReference type="NCBI Taxonomy" id="1562698"/>
    <lineage>
        <taxon>Bacteria</taxon>
        <taxon>Pseudomonadati</taxon>
        <taxon>Campylobacterota</taxon>
        <taxon>Desulfurellia</taxon>
        <taxon>Desulfurellales</taxon>
        <taxon>Desulfurellaceae</taxon>
        <taxon>Desulfurella</taxon>
    </lineage>
</organism>